<dbReference type="EMBL" id="JACHCC010000011">
    <property type="protein sequence ID" value="MBB6501895.1"/>
    <property type="molecule type" value="Genomic_DNA"/>
</dbReference>
<dbReference type="RefSeq" id="WP_184628076.1">
    <property type="nucleotide sequence ID" value="NZ_JACHCC010000011.1"/>
</dbReference>
<feature type="domain" description="Haem-binding uptake Tiki superfamily ChaN" evidence="1">
    <location>
        <begin position="42"/>
        <end position="244"/>
    </location>
</feature>
<proteinExistence type="predicted"/>
<dbReference type="Proteomes" id="UP000521017">
    <property type="component" value="Unassembled WGS sequence"/>
</dbReference>
<evidence type="ECO:0000313" key="3">
    <source>
        <dbReference type="Proteomes" id="UP000521017"/>
    </source>
</evidence>
<reference evidence="2 3" key="1">
    <citation type="submission" date="2020-08" db="EMBL/GenBank/DDBJ databases">
        <title>Genomic Encyclopedia of Type Strains, Phase IV (KMG-V): Genome sequencing to study the core and pangenomes of soil and plant-associated prokaryotes.</title>
        <authorList>
            <person name="Whitman W."/>
        </authorList>
    </citation>
    <scope>NUCLEOTIDE SEQUENCE [LARGE SCALE GENOMIC DNA]</scope>
    <source>
        <strain evidence="2 3">M2T3</strain>
    </source>
</reference>
<dbReference type="CDD" id="cd14727">
    <property type="entry name" value="ChanN-like"/>
    <property type="match status" value="1"/>
</dbReference>
<dbReference type="AlphaFoldDB" id="A0A7X0J6A6"/>
<dbReference type="Pfam" id="PF04187">
    <property type="entry name" value="Cofac_haem_bdg"/>
    <property type="match status" value="1"/>
</dbReference>
<dbReference type="Gene3D" id="3.40.50.11550">
    <property type="match status" value="1"/>
</dbReference>
<sequence length="286" mass="32258">MKTNLLILFWVFIPVFLFAQNTDQSYKIFETKTKKTISVAELIKKTKNADVLFFGEEHNDSIGHLLETQIFSGLLQTYPGTALSMEMFSTDVQPIMNEYLAGVISEKNFIKEARAWNNYNDYKPLIELAKQNKANVIAANAATRYSNAVTFSGLNKLNDFPAASKAFLPPLPIDTATGRYYNKFIETLGGHDMGAMKIYQTQNLWDATMAWSIAQYALQNPGKKIFQVNGRFHSDEHLGITNQLRKYAPKLKLLTISCFAAEDISSPDWAKNQAEPGDFIILTSKK</sequence>
<protein>
    <submittedName>
        <fullName evidence="2">Putative iron-regulated protein</fullName>
    </submittedName>
</protein>
<evidence type="ECO:0000313" key="2">
    <source>
        <dbReference type="EMBL" id="MBB6501895.1"/>
    </source>
</evidence>
<gene>
    <name evidence="2" type="ORF">HDF25_004072</name>
</gene>
<name>A0A7X0J6A6_9SPHI</name>
<organism evidence="2 3">
    <name type="scientific">Pedobacter cryoconitis</name>
    <dbReference type="NCBI Taxonomy" id="188932"/>
    <lineage>
        <taxon>Bacteria</taxon>
        <taxon>Pseudomonadati</taxon>
        <taxon>Bacteroidota</taxon>
        <taxon>Sphingobacteriia</taxon>
        <taxon>Sphingobacteriales</taxon>
        <taxon>Sphingobacteriaceae</taxon>
        <taxon>Pedobacter</taxon>
    </lineage>
</organism>
<dbReference type="SUPFAM" id="SSF159501">
    <property type="entry name" value="EreA/ChaN-like"/>
    <property type="match status" value="1"/>
</dbReference>
<accession>A0A7X0J6A6</accession>
<dbReference type="InterPro" id="IPR007314">
    <property type="entry name" value="Cofac_haem-bd_dom"/>
</dbReference>
<evidence type="ECO:0000259" key="1">
    <source>
        <dbReference type="Pfam" id="PF04187"/>
    </source>
</evidence>
<comment type="caution">
    <text evidence="2">The sequence shown here is derived from an EMBL/GenBank/DDBJ whole genome shotgun (WGS) entry which is preliminary data.</text>
</comment>